<comment type="similarity">
    <text evidence="2 8">Belongs to the ABC-3 integral membrane protein family.</text>
</comment>
<dbReference type="InterPro" id="IPR037294">
    <property type="entry name" value="ABC_BtuC-like"/>
</dbReference>
<evidence type="ECO:0000256" key="6">
    <source>
        <dbReference type="ARBA" id="ARBA00022989"/>
    </source>
</evidence>
<dbReference type="GO" id="GO:0010043">
    <property type="term" value="P:response to zinc ion"/>
    <property type="evidence" value="ECO:0007669"/>
    <property type="project" value="TreeGrafter"/>
</dbReference>
<feature type="transmembrane region" description="Helical" evidence="9">
    <location>
        <begin position="58"/>
        <end position="78"/>
    </location>
</feature>
<evidence type="ECO:0000256" key="5">
    <source>
        <dbReference type="ARBA" id="ARBA00022692"/>
    </source>
</evidence>
<gene>
    <name evidence="10" type="ORF">HMPREF9429_00745</name>
</gene>
<evidence type="ECO:0000256" key="7">
    <source>
        <dbReference type="ARBA" id="ARBA00023136"/>
    </source>
</evidence>
<sequence>MNAQTEILLIITVVSVACSIPGVFLVLRRMSMTADAITHTVLLGIVAAFFFTKDLTSPLLVLGAAATGILTVWLSELLCRTRLFAEDASVGIIFPLLFSLAVILITLYGSHLHLDTDTVLLGEIAFAPFDRLILNGLDAGPAALWSTSCICLLNLLMVICLSKELKLSTFDPLLATFYGFRPHLLHYLLMTSVSLTVVVSFQAVGAILVIALMIGPAAIAYLFAKSVTKMIISALFIAVCAAVSGTQLAFLLNTSIAGMVASVIGLIFTVSLIASPRVGIMSKILYRRHLHVRYGEETLLFHVFTHQNTSCALVENGTGTIHEHLHWSPRFLKKITRRLMKQDLLVAENGIYKLSHKGIERMKDTKLLKSLD</sequence>
<name>E2ZBB8_9FIRM</name>
<feature type="transmembrane region" description="Helical" evidence="9">
    <location>
        <begin position="183"/>
        <end position="201"/>
    </location>
</feature>
<keyword evidence="4" id="KW-1003">Cell membrane</keyword>
<dbReference type="Gene3D" id="1.10.3470.10">
    <property type="entry name" value="ABC transporter involved in vitamin B12 uptake, BtuC"/>
    <property type="match status" value="1"/>
</dbReference>
<feature type="transmembrane region" description="Helical" evidence="9">
    <location>
        <begin position="231"/>
        <end position="250"/>
    </location>
</feature>
<feature type="transmembrane region" description="Helical" evidence="9">
    <location>
        <begin position="142"/>
        <end position="162"/>
    </location>
</feature>
<protein>
    <submittedName>
        <fullName evidence="10">ABC 3 transport family protein</fullName>
    </submittedName>
</protein>
<reference evidence="10 11" key="1">
    <citation type="submission" date="2010-08" db="EMBL/GenBank/DDBJ databases">
        <authorList>
            <person name="Weinstock G."/>
            <person name="Sodergren E."/>
            <person name="Clifton S."/>
            <person name="Fulton L."/>
            <person name="Fulton B."/>
            <person name="Courtney L."/>
            <person name="Fronick C."/>
            <person name="Harrison M."/>
            <person name="Strong C."/>
            <person name="Farmer C."/>
            <person name="Delahaunty K."/>
            <person name="Markovic C."/>
            <person name="Hall O."/>
            <person name="Minx P."/>
            <person name="Tomlinson C."/>
            <person name="Mitreva M."/>
            <person name="Hou S."/>
            <person name="Chen J."/>
            <person name="Wollam A."/>
            <person name="Pepin K.H."/>
            <person name="Johnson M."/>
            <person name="Bhonagiri V."/>
            <person name="Zhang X."/>
            <person name="Suruliraj S."/>
            <person name="Warren W."/>
            <person name="Chinwalla A."/>
            <person name="Mardis E.R."/>
            <person name="Wilson R.K."/>
        </authorList>
    </citation>
    <scope>NUCLEOTIDE SEQUENCE [LARGE SCALE GENOMIC DNA]</scope>
    <source>
        <strain evidence="10 11">F0359</strain>
    </source>
</reference>
<dbReference type="Pfam" id="PF00950">
    <property type="entry name" value="ABC-3"/>
    <property type="match status" value="1"/>
</dbReference>
<dbReference type="RefSeq" id="WP_006941698.1">
    <property type="nucleotide sequence ID" value="NZ_GL538197.1"/>
</dbReference>
<dbReference type="CDD" id="cd06550">
    <property type="entry name" value="TM_ABC_iron-siderophores_like"/>
    <property type="match status" value="1"/>
</dbReference>
<accession>E2ZBB8</accession>
<evidence type="ECO:0000256" key="3">
    <source>
        <dbReference type="ARBA" id="ARBA00022448"/>
    </source>
</evidence>
<feature type="transmembrane region" description="Helical" evidence="9">
    <location>
        <begin position="90"/>
        <end position="110"/>
    </location>
</feature>
<dbReference type="Proteomes" id="UP000003195">
    <property type="component" value="Unassembled WGS sequence"/>
</dbReference>
<dbReference type="HOGENOM" id="CLU_028808_4_1_9"/>
<keyword evidence="7 9" id="KW-0472">Membrane</keyword>
<evidence type="ECO:0000256" key="9">
    <source>
        <dbReference type="SAM" id="Phobius"/>
    </source>
</evidence>
<evidence type="ECO:0000256" key="2">
    <source>
        <dbReference type="ARBA" id="ARBA00008034"/>
    </source>
</evidence>
<keyword evidence="11" id="KW-1185">Reference proteome</keyword>
<dbReference type="GO" id="GO:0055085">
    <property type="term" value="P:transmembrane transport"/>
    <property type="evidence" value="ECO:0007669"/>
    <property type="project" value="InterPro"/>
</dbReference>
<dbReference type="SUPFAM" id="SSF81345">
    <property type="entry name" value="ABC transporter involved in vitamin B12 uptake, BtuC"/>
    <property type="match status" value="1"/>
</dbReference>
<evidence type="ECO:0000256" key="4">
    <source>
        <dbReference type="ARBA" id="ARBA00022475"/>
    </source>
</evidence>
<dbReference type="PANTHER" id="PTHR30477">
    <property type="entry name" value="ABC-TRANSPORTER METAL-BINDING PROTEIN"/>
    <property type="match status" value="1"/>
</dbReference>
<keyword evidence="6 9" id="KW-1133">Transmembrane helix</keyword>
<comment type="caution">
    <text evidence="10">The sequence shown here is derived from an EMBL/GenBank/DDBJ whole genome shotgun (WGS) entry which is preliminary data.</text>
</comment>
<proteinExistence type="inferred from homology"/>
<dbReference type="AlphaFoldDB" id="E2ZBB8"/>
<organism evidence="10 11">
    <name type="scientific">Megasphaera micronuciformis F0359</name>
    <dbReference type="NCBI Taxonomy" id="706434"/>
    <lineage>
        <taxon>Bacteria</taxon>
        <taxon>Bacillati</taxon>
        <taxon>Bacillota</taxon>
        <taxon>Negativicutes</taxon>
        <taxon>Veillonellales</taxon>
        <taxon>Veillonellaceae</taxon>
        <taxon>Megasphaera</taxon>
    </lineage>
</organism>
<dbReference type="InterPro" id="IPR001626">
    <property type="entry name" value="ABC_TroCD"/>
</dbReference>
<dbReference type="STRING" id="706434.HMPREF9429_00745"/>
<feature type="transmembrane region" description="Helical" evidence="9">
    <location>
        <begin position="207"/>
        <end position="224"/>
    </location>
</feature>
<evidence type="ECO:0000313" key="11">
    <source>
        <dbReference type="Proteomes" id="UP000003195"/>
    </source>
</evidence>
<dbReference type="PANTHER" id="PTHR30477:SF8">
    <property type="entry name" value="METAL TRANSPORT SYSTEM MEMBRANE PROTEIN CT_070-RELATED"/>
    <property type="match status" value="1"/>
</dbReference>
<dbReference type="GO" id="GO:0043190">
    <property type="term" value="C:ATP-binding cassette (ABC) transporter complex"/>
    <property type="evidence" value="ECO:0007669"/>
    <property type="project" value="InterPro"/>
</dbReference>
<feature type="transmembrane region" description="Helical" evidence="9">
    <location>
        <begin position="256"/>
        <end position="280"/>
    </location>
</feature>
<keyword evidence="5 8" id="KW-0812">Transmembrane</keyword>
<dbReference type="OrthoDB" id="9788905at2"/>
<keyword evidence="3 8" id="KW-0813">Transport</keyword>
<feature type="transmembrane region" description="Helical" evidence="9">
    <location>
        <begin position="34"/>
        <end position="52"/>
    </location>
</feature>
<dbReference type="eggNOG" id="COG1108">
    <property type="taxonomic scope" value="Bacteria"/>
</dbReference>
<evidence type="ECO:0000313" key="10">
    <source>
        <dbReference type="EMBL" id="EFQ04395.1"/>
    </source>
</evidence>
<dbReference type="EMBL" id="AECS01000024">
    <property type="protein sequence ID" value="EFQ04395.1"/>
    <property type="molecule type" value="Genomic_DNA"/>
</dbReference>
<evidence type="ECO:0000256" key="1">
    <source>
        <dbReference type="ARBA" id="ARBA00004651"/>
    </source>
</evidence>
<feature type="transmembrane region" description="Helical" evidence="9">
    <location>
        <begin position="6"/>
        <end position="27"/>
    </location>
</feature>
<evidence type="ECO:0000256" key="8">
    <source>
        <dbReference type="RuleBase" id="RU003943"/>
    </source>
</evidence>
<comment type="subcellular location">
    <subcellularLocation>
        <location evidence="1 8">Cell membrane</location>
        <topology evidence="1 8">Multi-pass membrane protein</topology>
    </subcellularLocation>
</comment>